<proteinExistence type="predicted"/>
<dbReference type="AlphaFoldDB" id="A0A8T9CA61"/>
<dbReference type="PANTHER" id="PTHR43662:SF5">
    <property type="entry name" value="DUF1996 DOMAIN-CONTAINING PROTEIN"/>
    <property type="match status" value="1"/>
</dbReference>
<reference evidence="3 4" key="1">
    <citation type="submission" date="2018-05" db="EMBL/GenBank/DDBJ databases">
        <title>Genome sequencing and assembly of the regulated plant pathogen Lachnellula willkommii and related sister species for the development of diagnostic species identification markers.</title>
        <authorList>
            <person name="Giroux E."/>
            <person name="Bilodeau G."/>
        </authorList>
    </citation>
    <scope>NUCLEOTIDE SEQUENCE [LARGE SCALE GENOMIC DNA]</scope>
    <source>
        <strain evidence="3 4">CBS 268.59</strain>
    </source>
</reference>
<dbReference type="Pfam" id="PF09362">
    <property type="entry name" value="DUF1996"/>
    <property type="match status" value="1"/>
</dbReference>
<dbReference type="Proteomes" id="UP000469558">
    <property type="component" value="Unassembled WGS sequence"/>
</dbReference>
<evidence type="ECO:0000256" key="1">
    <source>
        <dbReference type="SAM" id="SignalP"/>
    </source>
</evidence>
<feature type="domain" description="DUF1996" evidence="2">
    <location>
        <begin position="31"/>
        <end position="279"/>
    </location>
</feature>
<gene>
    <name evidence="3" type="ORF">LSUE1_G001366</name>
</gene>
<dbReference type="OrthoDB" id="74764at2759"/>
<keyword evidence="4" id="KW-1185">Reference proteome</keyword>
<feature type="signal peptide" evidence="1">
    <location>
        <begin position="1"/>
        <end position="16"/>
    </location>
</feature>
<evidence type="ECO:0000313" key="3">
    <source>
        <dbReference type="EMBL" id="TVY82605.1"/>
    </source>
</evidence>
<comment type="caution">
    <text evidence="3">The sequence shown here is derived from an EMBL/GenBank/DDBJ whole genome shotgun (WGS) entry which is preliminary data.</text>
</comment>
<accession>A0A8T9CA61</accession>
<dbReference type="EMBL" id="QGMK01000296">
    <property type="protein sequence ID" value="TVY82605.1"/>
    <property type="molecule type" value="Genomic_DNA"/>
</dbReference>
<evidence type="ECO:0000313" key="4">
    <source>
        <dbReference type="Proteomes" id="UP000469558"/>
    </source>
</evidence>
<sequence>MKWFTLVAVLAESSQAALRFGCSVLSVQRLDPLVQPGAIPSTHVHQIIGGNAFNATIRTDDVSKGASCTTCVFSEDFSNYWTALLYFKARNGTYKRVPQYVNADLTSGIQAGMTVYYTQQDFSSNGNKHITAFQPGFRMTVGSPTVTSSTKAASQKGLRYTCLQTIMTRGAETAAFPTAPCPAGIMAIHHFPACWDGKNLDSPNHQDHMYDTSTGGFQVASACPSTHPVRMPQLAYETMWNTTAFNDKSIWPTDGSQPFVWSYNDKLGYGTHGDYVFGWKDDALQRAMNSSCMFTGCGTDQGGPLKVQAAAAMNACKVPDTVTEDIGTNAWLSVLPGQKAD</sequence>
<dbReference type="InterPro" id="IPR018535">
    <property type="entry name" value="DUF1996"/>
</dbReference>
<protein>
    <recommendedName>
        <fullName evidence="2">DUF1996 domain-containing protein</fullName>
    </recommendedName>
</protein>
<organism evidence="3 4">
    <name type="scientific">Lachnellula suecica</name>
    <dbReference type="NCBI Taxonomy" id="602035"/>
    <lineage>
        <taxon>Eukaryota</taxon>
        <taxon>Fungi</taxon>
        <taxon>Dikarya</taxon>
        <taxon>Ascomycota</taxon>
        <taxon>Pezizomycotina</taxon>
        <taxon>Leotiomycetes</taxon>
        <taxon>Helotiales</taxon>
        <taxon>Lachnaceae</taxon>
        <taxon>Lachnellula</taxon>
    </lineage>
</organism>
<keyword evidence="1" id="KW-0732">Signal</keyword>
<name>A0A8T9CA61_9HELO</name>
<evidence type="ECO:0000259" key="2">
    <source>
        <dbReference type="Pfam" id="PF09362"/>
    </source>
</evidence>
<feature type="chain" id="PRO_5035729186" description="DUF1996 domain-containing protein" evidence="1">
    <location>
        <begin position="17"/>
        <end position="341"/>
    </location>
</feature>
<dbReference type="PANTHER" id="PTHR43662">
    <property type="match status" value="1"/>
</dbReference>